<protein>
    <submittedName>
        <fullName evidence="1">Uncharacterized protein</fullName>
    </submittedName>
</protein>
<reference evidence="1" key="2">
    <citation type="journal article" date="2015" name="Data Brief">
        <title>Shoot transcriptome of the giant reed, Arundo donax.</title>
        <authorList>
            <person name="Barrero R.A."/>
            <person name="Guerrero F.D."/>
            <person name="Moolhuijzen P."/>
            <person name="Goolsby J.A."/>
            <person name="Tidwell J."/>
            <person name="Bellgard S.E."/>
            <person name="Bellgard M.I."/>
        </authorList>
    </citation>
    <scope>NUCLEOTIDE SEQUENCE</scope>
    <source>
        <tissue evidence="1">Shoot tissue taken approximately 20 cm above the soil surface</tissue>
    </source>
</reference>
<sequence>MSSPKISSPCLALVGLTTPPRPQRRHHWPAPLLATKIPPPVRHPPSPCFTQLHLMGSPSSSVLPTARPPSATY</sequence>
<organism evidence="1">
    <name type="scientific">Arundo donax</name>
    <name type="common">Giant reed</name>
    <name type="synonym">Donax arundinaceus</name>
    <dbReference type="NCBI Taxonomy" id="35708"/>
    <lineage>
        <taxon>Eukaryota</taxon>
        <taxon>Viridiplantae</taxon>
        <taxon>Streptophyta</taxon>
        <taxon>Embryophyta</taxon>
        <taxon>Tracheophyta</taxon>
        <taxon>Spermatophyta</taxon>
        <taxon>Magnoliopsida</taxon>
        <taxon>Liliopsida</taxon>
        <taxon>Poales</taxon>
        <taxon>Poaceae</taxon>
        <taxon>PACMAD clade</taxon>
        <taxon>Arundinoideae</taxon>
        <taxon>Arundineae</taxon>
        <taxon>Arundo</taxon>
    </lineage>
</organism>
<accession>A0A0A8Y9C3</accession>
<dbReference type="EMBL" id="GBRH01275977">
    <property type="protein sequence ID" value="JAD21918.1"/>
    <property type="molecule type" value="Transcribed_RNA"/>
</dbReference>
<dbReference type="AlphaFoldDB" id="A0A0A8Y9C3"/>
<proteinExistence type="predicted"/>
<evidence type="ECO:0000313" key="1">
    <source>
        <dbReference type="EMBL" id="JAD21918.1"/>
    </source>
</evidence>
<name>A0A0A8Y9C3_ARUDO</name>
<reference evidence="1" key="1">
    <citation type="submission" date="2014-09" db="EMBL/GenBank/DDBJ databases">
        <authorList>
            <person name="Magalhaes I.L.F."/>
            <person name="Oliveira U."/>
            <person name="Santos F.R."/>
            <person name="Vidigal T.H.D.A."/>
            <person name="Brescovit A.D."/>
            <person name="Santos A.J."/>
        </authorList>
    </citation>
    <scope>NUCLEOTIDE SEQUENCE</scope>
    <source>
        <tissue evidence="1">Shoot tissue taken approximately 20 cm above the soil surface</tissue>
    </source>
</reference>